<name>A0A382WBB9_9ZZZZ</name>
<evidence type="ECO:0000313" key="2">
    <source>
        <dbReference type="EMBL" id="SVD55441.1"/>
    </source>
</evidence>
<proteinExistence type="predicted"/>
<organism evidence="2">
    <name type="scientific">marine metagenome</name>
    <dbReference type="NCBI Taxonomy" id="408172"/>
    <lineage>
        <taxon>unclassified sequences</taxon>
        <taxon>metagenomes</taxon>
        <taxon>ecological metagenomes</taxon>
    </lineage>
</organism>
<gene>
    <name evidence="2" type="ORF">METZ01_LOCUS408295</name>
</gene>
<dbReference type="Pfam" id="PF13709">
    <property type="entry name" value="DUF4159"/>
    <property type="match status" value="1"/>
</dbReference>
<protein>
    <recommendedName>
        <fullName evidence="1">DUF4159 domain-containing protein</fullName>
    </recommendedName>
</protein>
<dbReference type="AlphaFoldDB" id="A0A382WBB9"/>
<evidence type="ECO:0000259" key="1">
    <source>
        <dbReference type="Pfam" id="PF13709"/>
    </source>
</evidence>
<dbReference type="InterPro" id="IPR025297">
    <property type="entry name" value="DUF4159"/>
</dbReference>
<reference evidence="2" key="1">
    <citation type="submission" date="2018-05" db="EMBL/GenBank/DDBJ databases">
        <authorList>
            <person name="Lanie J.A."/>
            <person name="Ng W.-L."/>
            <person name="Kazmierczak K.M."/>
            <person name="Andrzejewski T.M."/>
            <person name="Davidsen T.M."/>
            <person name="Wayne K.J."/>
            <person name="Tettelin H."/>
            <person name="Glass J.I."/>
            <person name="Rusch D."/>
            <person name="Podicherti R."/>
            <person name="Tsui H.-C.T."/>
            <person name="Winkler M.E."/>
        </authorList>
    </citation>
    <scope>NUCLEOTIDE SEQUENCE</scope>
</reference>
<feature type="non-terminal residue" evidence="2">
    <location>
        <position position="1"/>
    </location>
</feature>
<dbReference type="EMBL" id="UINC01158091">
    <property type="protein sequence ID" value="SVD55441.1"/>
    <property type="molecule type" value="Genomic_DNA"/>
</dbReference>
<sequence>VLTDKDAGRLRAYLLKGGFLIFNDFEGRQWDNFEAQMNRVLPGAHWIRMDEAHPIFDLFFRIENIDLPHPSYHHLRGRVPEYFGLFEDNDPSRRLMAIANYNTNLAEYWQLGGIGYFPMEPMTIGFELGVNYMVYGMTH</sequence>
<dbReference type="Gene3D" id="3.40.50.12140">
    <property type="entry name" value="Domain of unknown function DUF4159"/>
    <property type="match status" value="1"/>
</dbReference>
<feature type="domain" description="DUF4159" evidence="1">
    <location>
        <begin position="2"/>
        <end position="137"/>
    </location>
</feature>
<accession>A0A382WBB9</accession>